<proteinExistence type="inferred from homology"/>
<dbReference type="InterPro" id="IPR050416">
    <property type="entry name" value="FAD-linked_Oxidoreductase"/>
</dbReference>
<reference evidence="6" key="1">
    <citation type="submission" date="2023-03" db="EMBL/GenBank/DDBJ databases">
        <title>Massive genome expansion in bonnet fungi (Mycena s.s.) driven by repeated elements and novel gene families across ecological guilds.</title>
        <authorList>
            <consortium name="Lawrence Berkeley National Laboratory"/>
            <person name="Harder C.B."/>
            <person name="Miyauchi S."/>
            <person name="Viragh M."/>
            <person name="Kuo A."/>
            <person name="Thoen E."/>
            <person name="Andreopoulos B."/>
            <person name="Lu D."/>
            <person name="Skrede I."/>
            <person name="Drula E."/>
            <person name="Henrissat B."/>
            <person name="Morin E."/>
            <person name="Kohler A."/>
            <person name="Barry K."/>
            <person name="LaButti K."/>
            <person name="Morin E."/>
            <person name="Salamov A."/>
            <person name="Lipzen A."/>
            <person name="Mereny Z."/>
            <person name="Hegedus B."/>
            <person name="Baldrian P."/>
            <person name="Stursova M."/>
            <person name="Weitz H."/>
            <person name="Taylor A."/>
            <person name="Grigoriev I.V."/>
            <person name="Nagy L.G."/>
            <person name="Martin F."/>
            <person name="Kauserud H."/>
        </authorList>
    </citation>
    <scope>NUCLEOTIDE SEQUENCE</scope>
    <source>
        <strain evidence="6">CBHHK200</strain>
    </source>
</reference>
<evidence type="ECO:0000256" key="4">
    <source>
        <dbReference type="ARBA" id="ARBA00023002"/>
    </source>
</evidence>
<comment type="similarity">
    <text evidence="1">Belongs to the oxygen-dependent FAD-linked oxidoreductase family.</text>
</comment>
<dbReference type="AlphaFoldDB" id="A0AAD6SPI6"/>
<dbReference type="PANTHER" id="PTHR42973:SF13">
    <property type="entry name" value="FAD-BINDING PCMH-TYPE DOMAIN-CONTAINING PROTEIN"/>
    <property type="match status" value="1"/>
</dbReference>
<comment type="caution">
    <text evidence="6">The sequence shown here is derived from an EMBL/GenBank/DDBJ whole genome shotgun (WGS) entry which is preliminary data.</text>
</comment>
<evidence type="ECO:0000256" key="1">
    <source>
        <dbReference type="ARBA" id="ARBA00005466"/>
    </source>
</evidence>
<sequence length="194" mass="20679">MPRFLDRRANFDESTRESNALSVDFLFVYAALETYGVVVAGGRVGGVGVAGYTLGGGYSWLTNEVGLTIDTVTAYELVKPNGKIVTVTAASDPDLFFALKGGGNNFGIVTEFTLKTFALAVNSTSRTTRISILPNRCIAAAHGVANATGLMAGARNCKSREVGSINEKIVSGEKEEGLAQYSLLRLQRGYRRAL</sequence>
<evidence type="ECO:0000256" key="2">
    <source>
        <dbReference type="ARBA" id="ARBA00022630"/>
    </source>
</evidence>
<dbReference type="PROSITE" id="PS51387">
    <property type="entry name" value="FAD_PCMH"/>
    <property type="match status" value="1"/>
</dbReference>
<evidence type="ECO:0000256" key="3">
    <source>
        <dbReference type="ARBA" id="ARBA00022827"/>
    </source>
</evidence>
<dbReference type="InterPro" id="IPR016169">
    <property type="entry name" value="FAD-bd_PCMH_sub2"/>
</dbReference>
<dbReference type="Proteomes" id="UP001218188">
    <property type="component" value="Unassembled WGS sequence"/>
</dbReference>
<dbReference type="GO" id="GO:0071949">
    <property type="term" value="F:FAD binding"/>
    <property type="evidence" value="ECO:0007669"/>
    <property type="project" value="InterPro"/>
</dbReference>
<dbReference type="SUPFAM" id="SSF56176">
    <property type="entry name" value="FAD-binding/transporter-associated domain-like"/>
    <property type="match status" value="1"/>
</dbReference>
<dbReference type="GO" id="GO:0016491">
    <property type="term" value="F:oxidoreductase activity"/>
    <property type="evidence" value="ECO:0007669"/>
    <property type="project" value="UniProtKB-KW"/>
</dbReference>
<dbReference type="PANTHER" id="PTHR42973">
    <property type="entry name" value="BINDING OXIDOREDUCTASE, PUTATIVE (AFU_ORTHOLOGUE AFUA_1G17690)-RELATED"/>
    <property type="match status" value="1"/>
</dbReference>
<organism evidence="6 7">
    <name type="scientific">Mycena alexandri</name>
    <dbReference type="NCBI Taxonomy" id="1745969"/>
    <lineage>
        <taxon>Eukaryota</taxon>
        <taxon>Fungi</taxon>
        <taxon>Dikarya</taxon>
        <taxon>Basidiomycota</taxon>
        <taxon>Agaricomycotina</taxon>
        <taxon>Agaricomycetes</taxon>
        <taxon>Agaricomycetidae</taxon>
        <taxon>Agaricales</taxon>
        <taxon>Marasmiineae</taxon>
        <taxon>Mycenaceae</taxon>
        <taxon>Mycena</taxon>
    </lineage>
</organism>
<keyword evidence="3" id="KW-0274">FAD</keyword>
<dbReference type="InterPro" id="IPR036318">
    <property type="entry name" value="FAD-bd_PCMH-like_sf"/>
</dbReference>
<feature type="domain" description="FAD-binding PCMH-type" evidence="5">
    <location>
        <begin position="1"/>
        <end position="119"/>
    </location>
</feature>
<evidence type="ECO:0000259" key="5">
    <source>
        <dbReference type="PROSITE" id="PS51387"/>
    </source>
</evidence>
<evidence type="ECO:0000313" key="7">
    <source>
        <dbReference type="Proteomes" id="UP001218188"/>
    </source>
</evidence>
<dbReference type="InterPro" id="IPR016166">
    <property type="entry name" value="FAD-bd_PCMH"/>
</dbReference>
<evidence type="ECO:0000313" key="6">
    <source>
        <dbReference type="EMBL" id="KAJ7030198.1"/>
    </source>
</evidence>
<keyword evidence="7" id="KW-1185">Reference proteome</keyword>
<gene>
    <name evidence="6" type="ORF">C8F04DRAFT_1186995</name>
</gene>
<keyword evidence="4" id="KW-0560">Oxidoreductase</keyword>
<protein>
    <recommendedName>
        <fullName evidence="5">FAD-binding PCMH-type domain-containing protein</fullName>
    </recommendedName>
</protein>
<accession>A0AAD6SPI6</accession>
<name>A0AAD6SPI6_9AGAR</name>
<dbReference type="Gene3D" id="3.30.465.10">
    <property type="match status" value="1"/>
</dbReference>
<dbReference type="EMBL" id="JARJCM010000093">
    <property type="protein sequence ID" value="KAJ7030198.1"/>
    <property type="molecule type" value="Genomic_DNA"/>
</dbReference>
<keyword evidence="2" id="KW-0285">Flavoprotein</keyword>